<evidence type="ECO:0000313" key="3">
    <source>
        <dbReference type="EMBL" id="CAG7867293.1"/>
    </source>
</evidence>
<dbReference type="Pfam" id="PF01582">
    <property type="entry name" value="TIR"/>
    <property type="match status" value="1"/>
</dbReference>
<dbReference type="InterPro" id="IPR052147">
    <property type="entry name" value="PP2-like/Lectin"/>
</dbReference>
<dbReference type="AlphaFoldDB" id="A0A3P5YME3"/>
<dbReference type="Gramene" id="A09p77600.2_BraZ1">
    <property type="protein sequence ID" value="A09p77600.2_BraZ1.CDS"/>
    <property type="gene ID" value="A09g77600.2_BraZ1"/>
</dbReference>
<feature type="domain" description="TIR" evidence="2">
    <location>
        <begin position="2"/>
        <end position="169"/>
    </location>
</feature>
<dbReference type="PANTHER" id="PTHR48478">
    <property type="entry name" value="LECTIN-LIKE"/>
    <property type="match status" value="1"/>
</dbReference>
<dbReference type="PANTHER" id="PTHR48478:SF1">
    <property type="entry name" value="LECTIN-LIKE"/>
    <property type="match status" value="1"/>
</dbReference>
<dbReference type="EMBL" id="LR031568">
    <property type="protein sequence ID" value="VDC64225.1"/>
    <property type="molecule type" value="Genomic_DNA"/>
</dbReference>
<reference evidence="4" key="1">
    <citation type="submission" date="2018-11" db="EMBL/GenBank/DDBJ databases">
        <authorList>
            <consortium name="Genoscope - CEA"/>
            <person name="William W."/>
        </authorList>
    </citation>
    <scope>NUCLEOTIDE SEQUENCE</scope>
</reference>
<gene>
    <name evidence="4" type="ORF">BRAA09T41836Z</name>
    <name evidence="3" type="ORF">BRAPAZ1V2_A09P77600.2</name>
</gene>
<sequence>MEGPQVFINFRGDELRLNFVDSLVIALRAARIKIFIDSDEQAGRTLQHLFVRIDQSRVALAIFSKEYTTSDWCLDELVRIKERMDDGKLTGIPIFYKVDPSVVGNLETDFGDKFRRLKRENRHDQVRTQKWEEALTYMTGIVGVHLREGSGQTDNSFIEAIVTRVQAVLAEIPREGNAASFMIYAKRIEIEHADKPENWTWSSIHEAQNGKAIDIATLKEVYWMNITGNSSTSKLTPETKYEVVFVVKFDEDAIGWHEPVNLTLTLTMRDKTTIQQKETCFLDTYVGDDEWVDIKAGEFVAPPKEAPARISFTMFQHDDTVRKTGLVVKGVAFRPLD</sequence>
<dbReference type="EMBL" id="LS974625">
    <property type="protein sequence ID" value="CAG7867293.1"/>
    <property type="molecule type" value="Genomic_DNA"/>
</dbReference>
<dbReference type="InterPro" id="IPR035897">
    <property type="entry name" value="Toll_tir_struct_dom_sf"/>
</dbReference>
<dbReference type="GO" id="GO:0007165">
    <property type="term" value="P:signal transduction"/>
    <property type="evidence" value="ECO:0007669"/>
    <property type="project" value="InterPro"/>
</dbReference>
<evidence type="ECO:0000313" key="4">
    <source>
        <dbReference type="EMBL" id="VDC64225.1"/>
    </source>
</evidence>
<dbReference type="Proteomes" id="UP000694005">
    <property type="component" value="Chromosome A09"/>
</dbReference>
<dbReference type="SMART" id="SM00255">
    <property type="entry name" value="TIR"/>
    <property type="match status" value="1"/>
</dbReference>
<evidence type="ECO:0000256" key="1">
    <source>
        <dbReference type="ARBA" id="ARBA00023027"/>
    </source>
</evidence>
<name>A0A3P5YME3_BRACM</name>
<dbReference type="InterPro" id="IPR025886">
    <property type="entry name" value="PP2-like"/>
</dbReference>
<organism evidence="4">
    <name type="scientific">Brassica campestris</name>
    <name type="common">Field mustard</name>
    <dbReference type="NCBI Taxonomy" id="3711"/>
    <lineage>
        <taxon>Eukaryota</taxon>
        <taxon>Viridiplantae</taxon>
        <taxon>Streptophyta</taxon>
        <taxon>Embryophyta</taxon>
        <taxon>Tracheophyta</taxon>
        <taxon>Spermatophyta</taxon>
        <taxon>Magnoliopsida</taxon>
        <taxon>eudicotyledons</taxon>
        <taxon>Gunneridae</taxon>
        <taxon>Pentapetalae</taxon>
        <taxon>rosids</taxon>
        <taxon>malvids</taxon>
        <taxon>Brassicales</taxon>
        <taxon>Brassicaceae</taxon>
        <taxon>Brassiceae</taxon>
        <taxon>Brassica</taxon>
    </lineage>
</organism>
<dbReference type="PROSITE" id="PS50104">
    <property type="entry name" value="TIR"/>
    <property type="match status" value="1"/>
</dbReference>
<dbReference type="Gene3D" id="2.60.120.260">
    <property type="entry name" value="Galactose-binding domain-like"/>
    <property type="match status" value="1"/>
</dbReference>
<keyword evidence="1" id="KW-0520">NAD</keyword>
<dbReference type="Pfam" id="PF14299">
    <property type="entry name" value="PP2"/>
    <property type="match status" value="1"/>
</dbReference>
<evidence type="ECO:0000259" key="2">
    <source>
        <dbReference type="PROSITE" id="PS50104"/>
    </source>
</evidence>
<dbReference type="FunFam" id="3.40.50.10140:FF:000007">
    <property type="entry name" value="Disease resistance protein (TIR-NBS-LRR class)"/>
    <property type="match status" value="1"/>
</dbReference>
<accession>A0A3P5YME3</accession>
<dbReference type="SUPFAM" id="SSF52200">
    <property type="entry name" value="Toll/Interleukin receptor TIR domain"/>
    <property type="match status" value="1"/>
</dbReference>
<dbReference type="Gene3D" id="3.40.50.10140">
    <property type="entry name" value="Toll/interleukin-1 receptor homology (TIR) domain"/>
    <property type="match status" value="1"/>
</dbReference>
<protein>
    <recommendedName>
        <fullName evidence="2">TIR domain-containing protein</fullName>
    </recommendedName>
</protein>
<dbReference type="InterPro" id="IPR000157">
    <property type="entry name" value="TIR_dom"/>
</dbReference>
<proteinExistence type="predicted"/>
<dbReference type="GO" id="GO:0030246">
    <property type="term" value="F:carbohydrate binding"/>
    <property type="evidence" value="ECO:0007669"/>
    <property type="project" value="InterPro"/>
</dbReference>